<evidence type="ECO:0000256" key="2">
    <source>
        <dbReference type="ARBA" id="ARBA00023134"/>
    </source>
</evidence>
<dbReference type="PANTHER" id="PTHR11566">
    <property type="entry name" value="DYNAMIN"/>
    <property type="match status" value="1"/>
</dbReference>
<dbReference type="SUPFAM" id="SSF52540">
    <property type="entry name" value="P-loop containing nucleoside triphosphate hydrolases"/>
    <property type="match status" value="1"/>
</dbReference>
<dbReference type="Pfam" id="PF00350">
    <property type="entry name" value="Dynamin_N"/>
    <property type="match status" value="1"/>
</dbReference>
<evidence type="ECO:0000313" key="4">
    <source>
        <dbReference type="EMBL" id="OIT21227.1"/>
    </source>
</evidence>
<evidence type="ECO:0000259" key="3">
    <source>
        <dbReference type="PROSITE" id="PS51718"/>
    </source>
</evidence>
<keyword evidence="2" id="KW-0342">GTP-binding</keyword>
<dbReference type="STRING" id="49451.A0A1J6KEI2"/>
<dbReference type="Gramene" id="OIT21227">
    <property type="protein sequence ID" value="OIT21227"/>
    <property type="gene ID" value="A4A49_35606"/>
</dbReference>
<dbReference type="InterPro" id="IPR000375">
    <property type="entry name" value="Dynamin_stalk"/>
</dbReference>
<dbReference type="GO" id="GO:0005525">
    <property type="term" value="F:GTP binding"/>
    <property type="evidence" value="ECO:0007669"/>
    <property type="project" value="InterPro"/>
</dbReference>
<dbReference type="SMART" id="SM00053">
    <property type="entry name" value="DYNc"/>
    <property type="match status" value="1"/>
</dbReference>
<reference evidence="4" key="1">
    <citation type="submission" date="2016-11" db="EMBL/GenBank/DDBJ databases">
        <title>The genome of Nicotiana attenuata.</title>
        <authorList>
            <person name="Xu S."/>
            <person name="Brockmoeller T."/>
            <person name="Gaquerel E."/>
            <person name="Navarro A."/>
            <person name="Kuhl H."/>
            <person name="Gase K."/>
            <person name="Ling Z."/>
            <person name="Zhou W."/>
            <person name="Kreitzer C."/>
            <person name="Stanke M."/>
            <person name="Tang H."/>
            <person name="Lyons E."/>
            <person name="Pandey P."/>
            <person name="Pandey S.P."/>
            <person name="Timmermann B."/>
            <person name="Baldwin I.T."/>
        </authorList>
    </citation>
    <scope>NUCLEOTIDE SEQUENCE [LARGE SCALE GENOMIC DNA]</scope>
    <source>
        <strain evidence="4">UT</strain>
    </source>
</reference>
<sequence>MQQCIQPLPVPIIVLVGDRCSGKSSLIASLIGIKIPLKGHFCIRVPILIKLQNHHSRKLEVSLEFDGETRTLRSSIDDDDEWYVALEISQATNTIAGTTNGISNNPLTLILKKIGFPNLTIVDLPGIPTLDEANKEIYERVHQMILNYITSEDRIILNVLSASTDSLPKTFESMNISKKVGKKCERTLVVVTNADNAPHKFLNELVLGKVTAMGFNYVCVRNNIDLESFKESEIIEATLFETHEFLSKIKKSMVSIPVLARKLMIIQVKITSTDIQRKIKDRLNANVTELKKLPTKKSQQTILPGGNQFDDNNEDCTMYKKSLQTMLDQYSVQLHSRNLEKKEDFLIEEIMYIKDIMVNGLSIDFLNFLHEKVDGISKMTEEFVCKMWNCVERVIIDVLMHHFDSHPQLQDSTRRAVQNLIPNKKDESINWVREIIGMEKLAIGYTCINPCYVDSCNRLLAQETTFMDIMNKNHSIINIEGIGEVDVEHLRNHLDVARLAFDLKMKTTAHWKIFSTRQVDFMALHAISAVRKMAINNEMEEYIANYLTTSNEIEEAPEISKKWQRLEEGVKLLESSKDEVVKIGRKITGETLYLLGATIRTGGFSSESSPFVYSFVSWCMSLY</sequence>
<dbReference type="Gene3D" id="1.20.120.1240">
    <property type="entry name" value="Dynamin, middle domain"/>
    <property type="match status" value="1"/>
</dbReference>
<protein>
    <submittedName>
        <fullName evidence="4">Dynamin-related protein 4c</fullName>
    </submittedName>
</protein>
<dbReference type="Pfam" id="PF01031">
    <property type="entry name" value="Dynamin_M"/>
    <property type="match status" value="1"/>
</dbReference>
<dbReference type="GO" id="GO:0003924">
    <property type="term" value="F:GTPase activity"/>
    <property type="evidence" value="ECO:0007669"/>
    <property type="project" value="InterPro"/>
</dbReference>
<keyword evidence="5" id="KW-1185">Reference proteome</keyword>
<dbReference type="InterPro" id="IPR027417">
    <property type="entry name" value="P-loop_NTPase"/>
</dbReference>
<dbReference type="InterPro" id="IPR001401">
    <property type="entry name" value="Dynamin_GTPase"/>
</dbReference>
<dbReference type="PRINTS" id="PR00195">
    <property type="entry name" value="DYNAMIN"/>
</dbReference>
<comment type="caution">
    <text evidence="4">The sequence shown here is derived from an EMBL/GenBank/DDBJ whole genome shotgun (WGS) entry which is preliminary data.</text>
</comment>
<name>A0A1J6KEI2_NICAT</name>
<dbReference type="PROSITE" id="PS51718">
    <property type="entry name" value="G_DYNAMIN_2"/>
    <property type="match status" value="1"/>
</dbReference>
<dbReference type="InterPro" id="IPR030381">
    <property type="entry name" value="G_DYNAMIN_dom"/>
</dbReference>
<gene>
    <name evidence="4" type="primary">DRP4C_3</name>
    <name evidence="4" type="ORF">A4A49_35606</name>
</gene>
<dbReference type="EMBL" id="MJEQ01004499">
    <property type="protein sequence ID" value="OIT21227.1"/>
    <property type="molecule type" value="Genomic_DNA"/>
</dbReference>
<evidence type="ECO:0000256" key="1">
    <source>
        <dbReference type="ARBA" id="ARBA00022741"/>
    </source>
</evidence>
<accession>A0A1J6KEI2</accession>
<dbReference type="GO" id="GO:0005874">
    <property type="term" value="C:microtubule"/>
    <property type="evidence" value="ECO:0007669"/>
    <property type="project" value="TreeGrafter"/>
</dbReference>
<dbReference type="GO" id="GO:0008017">
    <property type="term" value="F:microtubule binding"/>
    <property type="evidence" value="ECO:0007669"/>
    <property type="project" value="TreeGrafter"/>
</dbReference>
<dbReference type="KEGG" id="nau:109219184"/>
<dbReference type="GO" id="GO:0005737">
    <property type="term" value="C:cytoplasm"/>
    <property type="evidence" value="ECO:0007669"/>
    <property type="project" value="TreeGrafter"/>
</dbReference>
<dbReference type="OrthoDB" id="415706at2759"/>
<dbReference type="InterPro" id="IPR022812">
    <property type="entry name" value="Dynamin"/>
</dbReference>
<dbReference type="Proteomes" id="UP000187609">
    <property type="component" value="Unassembled WGS sequence"/>
</dbReference>
<organism evidence="4 5">
    <name type="scientific">Nicotiana attenuata</name>
    <name type="common">Coyote tobacco</name>
    <dbReference type="NCBI Taxonomy" id="49451"/>
    <lineage>
        <taxon>Eukaryota</taxon>
        <taxon>Viridiplantae</taxon>
        <taxon>Streptophyta</taxon>
        <taxon>Embryophyta</taxon>
        <taxon>Tracheophyta</taxon>
        <taxon>Spermatophyta</taxon>
        <taxon>Magnoliopsida</taxon>
        <taxon>eudicotyledons</taxon>
        <taxon>Gunneridae</taxon>
        <taxon>Pentapetalae</taxon>
        <taxon>asterids</taxon>
        <taxon>lamiids</taxon>
        <taxon>Solanales</taxon>
        <taxon>Solanaceae</taxon>
        <taxon>Nicotianoideae</taxon>
        <taxon>Nicotianeae</taxon>
        <taxon>Nicotiana</taxon>
    </lineage>
</organism>
<dbReference type="PANTHER" id="PTHR11566:SF193">
    <property type="entry name" value="DYNAMIN-RELATED PROTEIN 4C-LIKE"/>
    <property type="match status" value="1"/>
</dbReference>
<keyword evidence="1" id="KW-0547">Nucleotide-binding</keyword>
<proteinExistence type="predicted"/>
<dbReference type="SMR" id="A0A1J6KEI2"/>
<evidence type="ECO:0000313" key="5">
    <source>
        <dbReference type="Proteomes" id="UP000187609"/>
    </source>
</evidence>
<dbReference type="Gene3D" id="3.40.50.300">
    <property type="entry name" value="P-loop containing nucleotide triphosphate hydrolases"/>
    <property type="match status" value="1"/>
</dbReference>
<dbReference type="GeneID" id="109219184"/>
<feature type="domain" description="Dynamin-type G" evidence="3">
    <location>
        <begin position="7"/>
        <end position="276"/>
    </location>
</feature>
<dbReference type="InterPro" id="IPR045063">
    <property type="entry name" value="Dynamin_N"/>
</dbReference>
<dbReference type="OMA" id="NADNAPH"/>
<dbReference type="GO" id="GO:0016020">
    <property type="term" value="C:membrane"/>
    <property type="evidence" value="ECO:0007669"/>
    <property type="project" value="TreeGrafter"/>
</dbReference>
<dbReference type="AlphaFoldDB" id="A0A1J6KEI2"/>